<dbReference type="EMBL" id="OIVN01004592">
    <property type="protein sequence ID" value="SPD18279.1"/>
    <property type="molecule type" value="Genomic_DNA"/>
</dbReference>
<sequence>MLPANREFHVVAGVVIFPTHPGLCESELGFARYGSANRGRRGVFGPSEDNFPIRIPVRPSKILAIREFHVVHGCVFFPTHPGSRINLLRSSRCRISTILISSESLRYLLFNGTSLHRAELGFTRYGLANRGRRNVPYAKGVLALGPSCSVSERIFAQTLPPKWAVLSTTPTKYLAKGGQFEPVFGQRRAMVRSNLGQWSCVNLVKLGMFGTERVLVGLLKRLGQTLGQTKGLGSSSQTWSTLVKLGQKTFAQTLPPKWAVLSTTSTKLGVFRGDEPSSEQCRTVFSQFWPQLSCFLCRFRPVKYEIEAFDILYMHWSRGGQFDPVFGLENPMVRSNLGQTWSNLVKFGQSSPNSWKCIPDLISRVSRHDPRRRNPRKSLVNIDSLREVWESEICTDDDAQPRSAPLLLRYVVQTKSFLACRLVKDIQATRANPANLALPPVDIRKVLDEDTPDMAGINLRNLLPTLSRKGTSERPCRSQSTPARSKRARVESSAGPSRPATSAQPGPVRQPQRPQGAVQVTQLANIVRSGETDCILPVGVDRSATVASALSQAVSASLWTWRSGGRLLMTTELISNLRRGLLMGARESKLLWSWRTDFGPTKDHLAHANVLATNEALDSLTKAEDKVRALELELERAKKEAYESGSKDAQDEMGRQLPGLCNLYYMDAWDDALAVLNSRQTTLPSQPLKQPFPQTALSWSRPPPAPEAPEAVLNSPLPQLGDVVDLEEVESAEAAGGRLEEVESAEAAGPAHDEPMGGDAPDGGSAAAR</sequence>
<evidence type="ECO:0000256" key="1">
    <source>
        <dbReference type="SAM" id="Coils"/>
    </source>
</evidence>
<feature type="compositionally biased region" description="Polar residues" evidence="2">
    <location>
        <begin position="684"/>
        <end position="698"/>
    </location>
</feature>
<organism evidence="3">
    <name type="scientific">Fagus sylvatica</name>
    <name type="common">Beechnut</name>
    <dbReference type="NCBI Taxonomy" id="28930"/>
    <lineage>
        <taxon>Eukaryota</taxon>
        <taxon>Viridiplantae</taxon>
        <taxon>Streptophyta</taxon>
        <taxon>Embryophyta</taxon>
        <taxon>Tracheophyta</taxon>
        <taxon>Spermatophyta</taxon>
        <taxon>Magnoliopsida</taxon>
        <taxon>eudicotyledons</taxon>
        <taxon>Gunneridae</taxon>
        <taxon>Pentapetalae</taxon>
        <taxon>rosids</taxon>
        <taxon>fabids</taxon>
        <taxon>Fagales</taxon>
        <taxon>Fagaceae</taxon>
        <taxon>Fagus</taxon>
    </lineage>
</organism>
<evidence type="ECO:0000313" key="3">
    <source>
        <dbReference type="EMBL" id="SPD18279.1"/>
    </source>
</evidence>
<protein>
    <recommendedName>
        <fullName evidence="4">Aminotransferase-like plant mobile domain-containing protein</fullName>
    </recommendedName>
</protein>
<dbReference type="AlphaFoldDB" id="A0A2N9I2P9"/>
<feature type="compositionally biased region" description="Low complexity" evidence="2">
    <location>
        <begin position="503"/>
        <end position="517"/>
    </location>
</feature>
<proteinExistence type="predicted"/>
<feature type="region of interest" description="Disordered" evidence="2">
    <location>
        <begin position="684"/>
        <end position="769"/>
    </location>
</feature>
<reference evidence="3" key="1">
    <citation type="submission" date="2018-02" db="EMBL/GenBank/DDBJ databases">
        <authorList>
            <person name="Cohen D.B."/>
            <person name="Kent A.D."/>
        </authorList>
    </citation>
    <scope>NUCLEOTIDE SEQUENCE</scope>
</reference>
<evidence type="ECO:0000256" key="2">
    <source>
        <dbReference type="SAM" id="MobiDB-lite"/>
    </source>
</evidence>
<feature type="compositionally biased region" description="Low complexity" evidence="2">
    <location>
        <begin position="757"/>
        <end position="769"/>
    </location>
</feature>
<feature type="coiled-coil region" evidence="1">
    <location>
        <begin position="613"/>
        <end position="640"/>
    </location>
</feature>
<accession>A0A2N9I2P9</accession>
<gene>
    <name evidence="3" type="ORF">FSB_LOCUS46161</name>
</gene>
<feature type="region of interest" description="Disordered" evidence="2">
    <location>
        <begin position="458"/>
        <end position="517"/>
    </location>
</feature>
<name>A0A2N9I2P9_FAGSY</name>
<keyword evidence="1" id="KW-0175">Coiled coil</keyword>
<evidence type="ECO:0008006" key="4">
    <source>
        <dbReference type="Google" id="ProtNLM"/>
    </source>
</evidence>